<accession>A0A2H1FHX0</accession>
<gene>
    <name evidence="1" type="ORF">NCS_30210</name>
</gene>
<dbReference type="EMBL" id="LT841358">
    <property type="protein sequence ID" value="SMH72370.1"/>
    <property type="molecule type" value="Genomic_DNA"/>
</dbReference>
<keyword evidence="2" id="KW-1185">Reference proteome</keyword>
<evidence type="ECO:0000313" key="2">
    <source>
        <dbReference type="Proteomes" id="UP000230607"/>
    </source>
</evidence>
<organism evidence="1 2">
    <name type="scientific">Candidatus Nitrosotalea okcheonensis</name>
    <dbReference type="NCBI Taxonomy" id="1903276"/>
    <lineage>
        <taxon>Archaea</taxon>
        <taxon>Nitrososphaerota</taxon>
        <taxon>Nitrososphaeria</taxon>
        <taxon>Nitrosotaleales</taxon>
        <taxon>Nitrosotaleaceae</taxon>
        <taxon>Nitrosotalea</taxon>
    </lineage>
</organism>
<dbReference type="AlphaFoldDB" id="A0A2H1FHX0"/>
<evidence type="ECO:0000313" key="1">
    <source>
        <dbReference type="EMBL" id="SMH72370.1"/>
    </source>
</evidence>
<proteinExistence type="predicted"/>
<protein>
    <submittedName>
        <fullName evidence="1">Uncharacterized protein</fullName>
    </submittedName>
</protein>
<sequence>MLNQKKNDQKITSSKQCTTDQNLPAKIVHVNKILNMLELIIGGWI</sequence>
<name>A0A2H1FHX0_9ARCH</name>
<reference evidence="2" key="1">
    <citation type="submission" date="2017-03" db="EMBL/GenBank/DDBJ databases">
        <authorList>
            <person name="Herbold C."/>
        </authorList>
    </citation>
    <scope>NUCLEOTIDE SEQUENCE [LARGE SCALE GENOMIC DNA]</scope>
</reference>
<dbReference type="Proteomes" id="UP000230607">
    <property type="component" value="Chromosome 1"/>
</dbReference>